<organism evidence="3 4">
    <name type="scientific">Brevibacterium aurantiacum</name>
    <dbReference type="NCBI Taxonomy" id="273384"/>
    <lineage>
        <taxon>Bacteria</taxon>
        <taxon>Bacillati</taxon>
        <taxon>Actinomycetota</taxon>
        <taxon>Actinomycetes</taxon>
        <taxon>Micrococcales</taxon>
        <taxon>Brevibacteriaceae</taxon>
        <taxon>Brevibacterium</taxon>
    </lineage>
</organism>
<evidence type="ECO:0000256" key="1">
    <source>
        <dbReference type="ARBA" id="ARBA00022857"/>
    </source>
</evidence>
<comment type="caution">
    <text evidence="3">The sequence shown here is derived from an EMBL/GenBank/DDBJ whole genome shotgun (WGS) entry which is preliminary data.</text>
</comment>
<dbReference type="PANTHER" id="PTHR44154">
    <property type="entry name" value="QUINONE OXIDOREDUCTASE"/>
    <property type="match status" value="1"/>
</dbReference>
<gene>
    <name evidence="3" type="ORF">CIK64_01595</name>
</gene>
<dbReference type="Proteomes" id="UP000217564">
    <property type="component" value="Unassembled WGS sequence"/>
</dbReference>
<keyword evidence="1" id="KW-0521">NADP</keyword>
<evidence type="ECO:0000313" key="4">
    <source>
        <dbReference type="Proteomes" id="UP000217564"/>
    </source>
</evidence>
<dbReference type="CDD" id="cd05289">
    <property type="entry name" value="MDR_like_2"/>
    <property type="match status" value="1"/>
</dbReference>
<dbReference type="InterPro" id="IPR011032">
    <property type="entry name" value="GroES-like_sf"/>
</dbReference>
<dbReference type="InterPro" id="IPR020843">
    <property type="entry name" value="ER"/>
</dbReference>
<dbReference type="GO" id="GO:0016491">
    <property type="term" value="F:oxidoreductase activity"/>
    <property type="evidence" value="ECO:0007669"/>
    <property type="project" value="InterPro"/>
</dbReference>
<name>A0A2A3ZAA2_BREAU</name>
<evidence type="ECO:0000313" key="3">
    <source>
        <dbReference type="EMBL" id="PCC48469.1"/>
    </source>
</evidence>
<sequence>MKAAGFDRHGPPEVLRLVATATPEPALHQIRVRVVTAGVQPFDTLIRAGAPGMSTALPAGIGNEFAGVVDCVGETVTHLRPGDEVIGWAHMAAHAEYVVTGTEAVVAKPSGLPWTEAGAIGASGQTALSALRELEIAPGQTLLVAGAAGGAGSMLVQLACLRGARVIGTASPGRHGHLRSLGAIPVDYGDGWTSRALAAAPDGIDAALDAVGGPTLLALTGLVADHSRIGALVDHNQAASLGVRGIRAQRSTQQLQLLADLAGQGRLRVTVRALYPFEQIIEAHCDIESGHGHGKVVLDIGAPPAASAGTGGVMVGP</sequence>
<dbReference type="Pfam" id="PF13602">
    <property type="entry name" value="ADH_zinc_N_2"/>
    <property type="match status" value="1"/>
</dbReference>
<proteinExistence type="predicted"/>
<protein>
    <recommendedName>
        <fullName evidence="2">Enoyl reductase (ER) domain-containing protein</fullName>
    </recommendedName>
</protein>
<dbReference type="SUPFAM" id="SSF50129">
    <property type="entry name" value="GroES-like"/>
    <property type="match status" value="1"/>
</dbReference>
<dbReference type="InterPro" id="IPR036291">
    <property type="entry name" value="NAD(P)-bd_dom_sf"/>
</dbReference>
<evidence type="ECO:0000259" key="2">
    <source>
        <dbReference type="SMART" id="SM00829"/>
    </source>
</evidence>
<dbReference type="EMBL" id="NRGP01000002">
    <property type="protein sequence ID" value="PCC48469.1"/>
    <property type="molecule type" value="Genomic_DNA"/>
</dbReference>
<accession>A0A2A3ZAA2</accession>
<dbReference type="Pfam" id="PF08240">
    <property type="entry name" value="ADH_N"/>
    <property type="match status" value="1"/>
</dbReference>
<feature type="domain" description="Enoyl reductase (ER)" evidence="2">
    <location>
        <begin position="10"/>
        <end position="298"/>
    </location>
</feature>
<dbReference type="SUPFAM" id="SSF51735">
    <property type="entry name" value="NAD(P)-binding Rossmann-fold domains"/>
    <property type="match status" value="1"/>
</dbReference>
<dbReference type="SMART" id="SM00829">
    <property type="entry name" value="PKS_ER"/>
    <property type="match status" value="1"/>
</dbReference>
<dbReference type="AlphaFoldDB" id="A0A2A3ZAA2"/>
<dbReference type="InterPro" id="IPR013154">
    <property type="entry name" value="ADH-like_N"/>
</dbReference>
<dbReference type="PANTHER" id="PTHR44154:SF1">
    <property type="entry name" value="QUINONE OXIDOREDUCTASE"/>
    <property type="match status" value="1"/>
</dbReference>
<dbReference type="Gene3D" id="3.90.180.10">
    <property type="entry name" value="Medium-chain alcohol dehydrogenases, catalytic domain"/>
    <property type="match status" value="1"/>
</dbReference>
<dbReference type="Gene3D" id="3.40.50.720">
    <property type="entry name" value="NAD(P)-binding Rossmann-like Domain"/>
    <property type="match status" value="1"/>
</dbReference>
<dbReference type="InterPro" id="IPR051603">
    <property type="entry name" value="Zinc-ADH_QOR/CCCR"/>
</dbReference>
<reference evidence="3 4" key="1">
    <citation type="journal article" date="2017" name="Elife">
        <title>Extensive horizontal gene transfer in cheese-associated bacteria.</title>
        <authorList>
            <person name="Bonham K.S."/>
            <person name="Wolfe B.E."/>
            <person name="Dutton R.J."/>
        </authorList>
    </citation>
    <scope>NUCLEOTIDE SEQUENCE [LARGE SCALE GENOMIC DNA]</scope>
    <source>
        <strain evidence="3 4">947_7</strain>
    </source>
</reference>